<gene>
    <name evidence="1" type="ORF">AMATHDRAFT_66400</name>
</gene>
<proteinExistence type="predicted"/>
<dbReference type="AlphaFoldDB" id="A0A2A9NIC0"/>
<sequence length="72" mass="8406">MDIRDRWSRVPVISTSTERINPVIHSMNPSNQKNSVSLFERGKTNDIDVEIRLRNWQASLASPVQRQRDQCQ</sequence>
<evidence type="ECO:0000313" key="1">
    <source>
        <dbReference type="EMBL" id="PFH48007.1"/>
    </source>
</evidence>
<organism evidence="1 2">
    <name type="scientific">Amanita thiersii Skay4041</name>
    <dbReference type="NCBI Taxonomy" id="703135"/>
    <lineage>
        <taxon>Eukaryota</taxon>
        <taxon>Fungi</taxon>
        <taxon>Dikarya</taxon>
        <taxon>Basidiomycota</taxon>
        <taxon>Agaricomycotina</taxon>
        <taxon>Agaricomycetes</taxon>
        <taxon>Agaricomycetidae</taxon>
        <taxon>Agaricales</taxon>
        <taxon>Pluteineae</taxon>
        <taxon>Amanitaceae</taxon>
        <taxon>Amanita</taxon>
    </lineage>
</organism>
<accession>A0A2A9NIC0</accession>
<reference evidence="1 2" key="1">
    <citation type="submission" date="2014-02" db="EMBL/GenBank/DDBJ databases">
        <title>Transposable element dynamics among asymbiotic and ectomycorrhizal Amanita fungi.</title>
        <authorList>
            <consortium name="DOE Joint Genome Institute"/>
            <person name="Hess J."/>
            <person name="Skrede I."/>
            <person name="Wolfe B."/>
            <person name="LaButti K."/>
            <person name="Ohm R.A."/>
            <person name="Grigoriev I.V."/>
            <person name="Pringle A."/>
        </authorList>
    </citation>
    <scope>NUCLEOTIDE SEQUENCE [LARGE SCALE GENOMIC DNA]</scope>
    <source>
        <strain evidence="1 2">SKay4041</strain>
    </source>
</reference>
<keyword evidence="2" id="KW-1185">Reference proteome</keyword>
<protein>
    <submittedName>
        <fullName evidence="1">Uncharacterized protein</fullName>
    </submittedName>
</protein>
<name>A0A2A9NIC0_9AGAR</name>
<evidence type="ECO:0000313" key="2">
    <source>
        <dbReference type="Proteomes" id="UP000242287"/>
    </source>
</evidence>
<dbReference type="EMBL" id="KZ302081">
    <property type="protein sequence ID" value="PFH48007.1"/>
    <property type="molecule type" value="Genomic_DNA"/>
</dbReference>
<dbReference type="Proteomes" id="UP000242287">
    <property type="component" value="Unassembled WGS sequence"/>
</dbReference>